<gene>
    <name evidence="2" type="ORF">g.58257</name>
</gene>
<reference evidence="2" key="1">
    <citation type="submission" date="2015-11" db="EMBL/GenBank/DDBJ databases">
        <title>De novo transcriptome assembly of four potential Pierce s Disease insect vectors from Arizona vineyards.</title>
        <authorList>
            <person name="Tassone E.E."/>
        </authorList>
    </citation>
    <scope>NUCLEOTIDE SEQUENCE</scope>
</reference>
<feature type="non-terminal residue" evidence="2">
    <location>
        <position position="1"/>
    </location>
</feature>
<accession>A0A1B6J7V8</accession>
<feature type="region of interest" description="Disordered" evidence="1">
    <location>
        <begin position="1"/>
        <end position="48"/>
    </location>
</feature>
<organism evidence="2">
    <name type="scientific">Homalodisca liturata</name>
    <dbReference type="NCBI Taxonomy" id="320908"/>
    <lineage>
        <taxon>Eukaryota</taxon>
        <taxon>Metazoa</taxon>
        <taxon>Ecdysozoa</taxon>
        <taxon>Arthropoda</taxon>
        <taxon>Hexapoda</taxon>
        <taxon>Insecta</taxon>
        <taxon>Pterygota</taxon>
        <taxon>Neoptera</taxon>
        <taxon>Paraneoptera</taxon>
        <taxon>Hemiptera</taxon>
        <taxon>Auchenorrhyncha</taxon>
        <taxon>Membracoidea</taxon>
        <taxon>Cicadellidae</taxon>
        <taxon>Cicadellinae</taxon>
        <taxon>Proconiini</taxon>
        <taxon>Homalodisca</taxon>
    </lineage>
</organism>
<evidence type="ECO:0000313" key="2">
    <source>
        <dbReference type="EMBL" id="JAS95254.1"/>
    </source>
</evidence>
<evidence type="ECO:0000256" key="1">
    <source>
        <dbReference type="SAM" id="MobiDB-lite"/>
    </source>
</evidence>
<dbReference type="EMBL" id="GECU01012452">
    <property type="protein sequence ID" value="JAS95254.1"/>
    <property type="molecule type" value="Transcribed_RNA"/>
</dbReference>
<name>A0A1B6J7V8_9HEMI</name>
<sequence length="122" mass="13772">KHCNRGSLKNHVISPALNKTTDFPSPQPKAGETPTNNLLTPKNKATKHQNVKIQTQLSHSVHNMETNTCNRFSICMSIMESKYITDDSIELYYNMLTAKIVKQEILLMNPVVTQAIKCLEDT</sequence>
<protein>
    <submittedName>
        <fullName evidence="2">Uncharacterized protein</fullName>
    </submittedName>
</protein>
<feature type="non-terminal residue" evidence="2">
    <location>
        <position position="122"/>
    </location>
</feature>
<dbReference type="AlphaFoldDB" id="A0A1B6J7V8"/>
<proteinExistence type="predicted"/>